<dbReference type="AlphaFoldDB" id="X1PHW4"/>
<sequence>MFGGTFDPVHLGHTTVAADAAKHIGAEKIIFIPAKRSPLKGFLPKASDAHRLKMIALAIAEQKSFEV</sequence>
<keyword evidence="2" id="KW-0662">Pyridine nucleotide biosynthesis</keyword>
<comment type="caution">
    <text evidence="9">The sequence shown here is derived from an EMBL/GenBank/DDBJ whole genome shotgun (WGS) entry which is preliminary data.</text>
</comment>
<dbReference type="InterPro" id="IPR014729">
    <property type="entry name" value="Rossmann-like_a/b/a_fold"/>
</dbReference>
<keyword evidence="4" id="KW-0548">Nucleotidyltransferase</keyword>
<keyword evidence="5" id="KW-0547">Nucleotide-binding</keyword>
<organism evidence="9">
    <name type="scientific">marine sediment metagenome</name>
    <dbReference type="NCBI Taxonomy" id="412755"/>
    <lineage>
        <taxon>unclassified sequences</taxon>
        <taxon>metagenomes</taxon>
        <taxon>ecological metagenomes</taxon>
    </lineage>
</organism>
<feature type="non-terminal residue" evidence="9">
    <location>
        <position position="67"/>
    </location>
</feature>
<evidence type="ECO:0000256" key="3">
    <source>
        <dbReference type="ARBA" id="ARBA00022679"/>
    </source>
</evidence>
<dbReference type="GO" id="GO:0070566">
    <property type="term" value="F:adenylyltransferase activity"/>
    <property type="evidence" value="ECO:0007669"/>
    <property type="project" value="UniProtKB-ARBA"/>
</dbReference>
<name>X1PHW4_9ZZZZ</name>
<keyword evidence="7" id="KW-0520">NAD</keyword>
<dbReference type="SUPFAM" id="SSF52374">
    <property type="entry name" value="Nucleotidylyl transferase"/>
    <property type="match status" value="1"/>
</dbReference>
<evidence type="ECO:0000256" key="2">
    <source>
        <dbReference type="ARBA" id="ARBA00022642"/>
    </source>
</evidence>
<keyword evidence="6" id="KW-0067">ATP-binding</keyword>
<dbReference type="EMBL" id="BARV01014229">
    <property type="protein sequence ID" value="GAI30449.1"/>
    <property type="molecule type" value="Genomic_DNA"/>
</dbReference>
<protein>
    <recommendedName>
        <fullName evidence="8">Cytidyltransferase-like domain-containing protein</fullName>
    </recommendedName>
</protein>
<evidence type="ECO:0000256" key="6">
    <source>
        <dbReference type="ARBA" id="ARBA00022840"/>
    </source>
</evidence>
<dbReference type="Pfam" id="PF01467">
    <property type="entry name" value="CTP_transf_like"/>
    <property type="match status" value="1"/>
</dbReference>
<comment type="pathway">
    <text evidence="1">Cofactor biosynthesis; NAD(+) biosynthesis.</text>
</comment>
<proteinExistence type="predicted"/>
<evidence type="ECO:0000256" key="7">
    <source>
        <dbReference type="ARBA" id="ARBA00023027"/>
    </source>
</evidence>
<dbReference type="PANTHER" id="PTHR39321">
    <property type="entry name" value="NICOTINATE-NUCLEOTIDE ADENYLYLTRANSFERASE-RELATED"/>
    <property type="match status" value="1"/>
</dbReference>
<dbReference type="NCBIfam" id="TIGR00125">
    <property type="entry name" value="cyt_tran_rel"/>
    <property type="match status" value="1"/>
</dbReference>
<keyword evidence="3" id="KW-0808">Transferase</keyword>
<evidence type="ECO:0000256" key="5">
    <source>
        <dbReference type="ARBA" id="ARBA00022741"/>
    </source>
</evidence>
<dbReference type="InterPro" id="IPR004821">
    <property type="entry name" value="Cyt_trans-like"/>
</dbReference>
<dbReference type="GO" id="GO:0009435">
    <property type="term" value="P:NAD+ biosynthetic process"/>
    <property type="evidence" value="ECO:0007669"/>
    <property type="project" value="InterPro"/>
</dbReference>
<dbReference type="PANTHER" id="PTHR39321:SF3">
    <property type="entry name" value="PHOSPHOPANTETHEINE ADENYLYLTRANSFERASE"/>
    <property type="match status" value="1"/>
</dbReference>
<gene>
    <name evidence="9" type="ORF">S06H3_25034</name>
</gene>
<feature type="domain" description="Cytidyltransferase-like" evidence="8">
    <location>
        <begin position="1"/>
        <end position="65"/>
    </location>
</feature>
<reference evidence="9" key="1">
    <citation type="journal article" date="2014" name="Front. Microbiol.">
        <title>High frequency of phylogenetically diverse reductive dehalogenase-homologous genes in deep subseafloor sedimentary metagenomes.</title>
        <authorList>
            <person name="Kawai M."/>
            <person name="Futagami T."/>
            <person name="Toyoda A."/>
            <person name="Takaki Y."/>
            <person name="Nishi S."/>
            <person name="Hori S."/>
            <person name="Arai W."/>
            <person name="Tsubouchi T."/>
            <person name="Morono Y."/>
            <person name="Uchiyama I."/>
            <person name="Ito T."/>
            <person name="Fujiyama A."/>
            <person name="Inagaki F."/>
            <person name="Takami H."/>
        </authorList>
    </citation>
    <scope>NUCLEOTIDE SEQUENCE</scope>
    <source>
        <strain evidence="9">Expedition CK06-06</strain>
    </source>
</reference>
<dbReference type="InterPro" id="IPR005248">
    <property type="entry name" value="NadD/NMNAT"/>
</dbReference>
<evidence type="ECO:0000313" key="9">
    <source>
        <dbReference type="EMBL" id="GAI30449.1"/>
    </source>
</evidence>
<evidence type="ECO:0000256" key="4">
    <source>
        <dbReference type="ARBA" id="ARBA00022695"/>
    </source>
</evidence>
<evidence type="ECO:0000259" key="8">
    <source>
        <dbReference type="Pfam" id="PF01467"/>
    </source>
</evidence>
<dbReference type="GO" id="GO:0005524">
    <property type="term" value="F:ATP binding"/>
    <property type="evidence" value="ECO:0007669"/>
    <property type="project" value="UniProtKB-KW"/>
</dbReference>
<dbReference type="Gene3D" id="3.40.50.620">
    <property type="entry name" value="HUPs"/>
    <property type="match status" value="1"/>
</dbReference>
<evidence type="ECO:0000256" key="1">
    <source>
        <dbReference type="ARBA" id="ARBA00004790"/>
    </source>
</evidence>
<accession>X1PHW4</accession>